<dbReference type="Proteomes" id="UP000301870">
    <property type="component" value="Chromosome 22"/>
</dbReference>
<feature type="domain" description="Renin receptor N-terminal" evidence="16">
    <location>
        <begin position="25"/>
        <end position="258"/>
    </location>
</feature>
<dbReference type="InterPro" id="IPR056780">
    <property type="entry name" value="Renin_r_C"/>
</dbReference>
<dbReference type="Pfam" id="PF07850">
    <property type="entry name" value="Renin_r"/>
    <property type="match status" value="1"/>
</dbReference>
<comment type="subcellular location">
    <subcellularLocation>
        <location evidence="2">Cell membrane</location>
        <topology evidence="2">Single-pass type I membrane protein</topology>
    </subcellularLocation>
    <subcellularLocation>
        <location evidence="1">Endoplasmic reticulum membrane</location>
        <topology evidence="1">Single-pass type I membrane protein</topology>
    </subcellularLocation>
    <subcellularLocation>
        <location evidence="3">Vesicle</location>
    </subcellularLocation>
</comment>
<reference evidence="18" key="1">
    <citation type="submission" date="2025-08" db="UniProtKB">
        <authorList>
            <consortium name="RefSeq"/>
        </authorList>
    </citation>
    <scope>IDENTIFICATION</scope>
    <source>
        <strain evidence="18">Ishihara</strain>
        <tissue evidence="18">Whole body</tissue>
    </source>
</reference>
<keyword evidence="17" id="KW-1185">Reference proteome</keyword>
<evidence type="ECO:0000256" key="14">
    <source>
        <dbReference type="SAM" id="SignalP"/>
    </source>
</evidence>
<accession>A0A9J7ED69</accession>
<dbReference type="Pfam" id="PF25294">
    <property type="entry name" value="RENR_N"/>
    <property type="match status" value="1"/>
</dbReference>
<evidence type="ECO:0000256" key="8">
    <source>
        <dbReference type="ARBA" id="ARBA00022824"/>
    </source>
</evidence>
<sequence>MGVNSTNKTLFLITLVLKIIGLKAAGEFSILYSPDSLRFMATDKTSESNLKEIFSAALGLSVEHSSEWKGLIVVDPFNTPEAAVEVYIDGIRSIGEHIALNTYKLSVDEYEPDTYKSVKERIKQHFTEGGNKIASVKLSNGNEFRKLLGNFIKNKKPTKEVLHHLKYNVEEDYLFINELQILRAVIQWIQDGGIVPDNQIDFFNFRIRSLHGVSDYHGPNSKETTEAKKLLGEAVQELSKAFVEAYVGSVLVTAVSTDVPHTRRSARSVSIPDLNVTQRKWSYNWSNESSDKKKNRYKFVKPAGTADYEWMSRAIVRPKTREGGGDSGTSTEVVPTTEQDTTTTGGSIGVTVDGSGSGSGDGSGIGNDTASVNATKPANGTIADDFDVDYPAVFNIFLWFGMVMTFSMLAIMYSFMDMDPGRDTIIYRMTSMKIKKDN</sequence>
<dbReference type="InterPro" id="IPR057318">
    <property type="entry name" value="RENR_N"/>
</dbReference>
<dbReference type="RefSeq" id="XP_022826342.1">
    <property type="nucleotide sequence ID" value="XM_022970574.1"/>
</dbReference>
<feature type="compositionally biased region" description="Gly residues" evidence="12">
    <location>
        <begin position="355"/>
        <end position="364"/>
    </location>
</feature>
<evidence type="ECO:0000256" key="13">
    <source>
        <dbReference type="SAM" id="Phobius"/>
    </source>
</evidence>
<feature type="chain" id="PRO_5039922576" evidence="14">
    <location>
        <begin position="26"/>
        <end position="438"/>
    </location>
</feature>
<dbReference type="InterPro" id="IPR012493">
    <property type="entry name" value="Renin_rcpt"/>
</dbReference>
<dbReference type="GO" id="GO:0031982">
    <property type="term" value="C:vesicle"/>
    <property type="evidence" value="ECO:0007669"/>
    <property type="project" value="UniProtKB-SubCell"/>
</dbReference>
<keyword evidence="5" id="KW-0165">Cleavage on pair of basic residues</keyword>
<evidence type="ECO:0000313" key="18">
    <source>
        <dbReference type="RefSeq" id="XP_022826342.1"/>
    </source>
</evidence>
<name>A0A9J7ED69_SPOLT</name>
<keyword evidence="4" id="KW-1003">Cell membrane</keyword>
<dbReference type="PANTHER" id="PTHR13351:SF1">
    <property type="entry name" value="RENIN RECEPTOR"/>
    <property type="match status" value="1"/>
</dbReference>
<dbReference type="GO" id="GO:0098588">
    <property type="term" value="C:bounding membrane of organelle"/>
    <property type="evidence" value="ECO:0007669"/>
    <property type="project" value="UniProtKB-ARBA"/>
</dbReference>
<evidence type="ECO:0000256" key="5">
    <source>
        <dbReference type="ARBA" id="ARBA00022685"/>
    </source>
</evidence>
<keyword evidence="11" id="KW-0675">Receptor</keyword>
<evidence type="ECO:0000256" key="11">
    <source>
        <dbReference type="ARBA" id="ARBA00023170"/>
    </source>
</evidence>
<proteinExistence type="predicted"/>
<evidence type="ECO:0000313" key="17">
    <source>
        <dbReference type="Proteomes" id="UP000301870"/>
    </source>
</evidence>
<feature type="region of interest" description="Disordered" evidence="12">
    <location>
        <begin position="319"/>
        <end position="364"/>
    </location>
</feature>
<dbReference type="GeneID" id="111356274"/>
<dbReference type="GO" id="GO:0030177">
    <property type="term" value="P:positive regulation of Wnt signaling pathway"/>
    <property type="evidence" value="ECO:0007669"/>
    <property type="project" value="TreeGrafter"/>
</dbReference>
<keyword evidence="6 13" id="KW-0812">Transmembrane</keyword>
<evidence type="ECO:0000256" key="6">
    <source>
        <dbReference type="ARBA" id="ARBA00022692"/>
    </source>
</evidence>
<organism evidence="17 18">
    <name type="scientific">Spodoptera litura</name>
    <name type="common">Asian cotton leafworm</name>
    <dbReference type="NCBI Taxonomy" id="69820"/>
    <lineage>
        <taxon>Eukaryota</taxon>
        <taxon>Metazoa</taxon>
        <taxon>Ecdysozoa</taxon>
        <taxon>Arthropoda</taxon>
        <taxon>Hexapoda</taxon>
        <taxon>Insecta</taxon>
        <taxon>Pterygota</taxon>
        <taxon>Neoptera</taxon>
        <taxon>Endopterygota</taxon>
        <taxon>Lepidoptera</taxon>
        <taxon>Glossata</taxon>
        <taxon>Ditrysia</taxon>
        <taxon>Noctuoidea</taxon>
        <taxon>Noctuidae</taxon>
        <taxon>Amphipyrinae</taxon>
        <taxon>Spodoptera</taxon>
    </lineage>
</organism>
<dbReference type="GO" id="GO:0005789">
    <property type="term" value="C:endoplasmic reticulum membrane"/>
    <property type="evidence" value="ECO:0007669"/>
    <property type="project" value="UniProtKB-SubCell"/>
</dbReference>
<feature type="domain" description="Renin receptor-like C-terminal transmembrane spanning segment" evidence="15">
    <location>
        <begin position="379"/>
        <end position="437"/>
    </location>
</feature>
<dbReference type="KEGG" id="sliu:111356274"/>
<dbReference type="OrthoDB" id="7866065at2759"/>
<evidence type="ECO:0000256" key="1">
    <source>
        <dbReference type="ARBA" id="ARBA00004115"/>
    </source>
</evidence>
<evidence type="ECO:0000256" key="7">
    <source>
        <dbReference type="ARBA" id="ARBA00022729"/>
    </source>
</evidence>
<feature type="signal peptide" evidence="14">
    <location>
        <begin position="1"/>
        <end position="25"/>
    </location>
</feature>
<evidence type="ECO:0000256" key="4">
    <source>
        <dbReference type="ARBA" id="ARBA00022475"/>
    </source>
</evidence>
<evidence type="ECO:0000256" key="12">
    <source>
        <dbReference type="SAM" id="MobiDB-lite"/>
    </source>
</evidence>
<dbReference type="GO" id="GO:0009897">
    <property type="term" value="C:external side of plasma membrane"/>
    <property type="evidence" value="ECO:0007669"/>
    <property type="project" value="TreeGrafter"/>
</dbReference>
<gene>
    <name evidence="18" type="primary">LOC111356274</name>
</gene>
<dbReference type="AlphaFoldDB" id="A0A9J7ED69"/>
<keyword evidence="7 14" id="KW-0732">Signal</keyword>
<evidence type="ECO:0000256" key="2">
    <source>
        <dbReference type="ARBA" id="ARBA00004251"/>
    </source>
</evidence>
<dbReference type="GO" id="GO:0038023">
    <property type="term" value="F:signaling receptor activity"/>
    <property type="evidence" value="ECO:0007669"/>
    <property type="project" value="InterPro"/>
</dbReference>
<feature type="compositionally biased region" description="Low complexity" evidence="12">
    <location>
        <begin position="331"/>
        <end position="354"/>
    </location>
</feature>
<evidence type="ECO:0000259" key="16">
    <source>
        <dbReference type="Pfam" id="PF25294"/>
    </source>
</evidence>
<evidence type="ECO:0000256" key="10">
    <source>
        <dbReference type="ARBA" id="ARBA00023136"/>
    </source>
</evidence>
<dbReference type="PANTHER" id="PTHR13351">
    <property type="entry name" value="RENIN RECEPTOR"/>
    <property type="match status" value="1"/>
</dbReference>
<evidence type="ECO:0000259" key="15">
    <source>
        <dbReference type="Pfam" id="PF07850"/>
    </source>
</evidence>
<evidence type="ECO:0000256" key="9">
    <source>
        <dbReference type="ARBA" id="ARBA00022989"/>
    </source>
</evidence>
<keyword evidence="9 13" id="KW-1133">Transmembrane helix</keyword>
<keyword evidence="10 13" id="KW-0472">Membrane</keyword>
<protein>
    <submittedName>
        <fullName evidence="18">Uncharacterized protein LOC111356274</fullName>
    </submittedName>
</protein>
<evidence type="ECO:0000256" key="3">
    <source>
        <dbReference type="ARBA" id="ARBA00004373"/>
    </source>
</evidence>
<keyword evidence="8" id="KW-0256">Endoplasmic reticulum</keyword>
<feature type="transmembrane region" description="Helical" evidence="13">
    <location>
        <begin position="396"/>
        <end position="416"/>
    </location>
</feature>